<keyword evidence="3" id="KW-1185">Reference proteome</keyword>
<reference evidence="2 3" key="1">
    <citation type="submission" date="2024-04" db="EMBL/GenBank/DDBJ databases">
        <title>Phyllosticta paracitricarpa is synonymous to the EU quarantine fungus P. citricarpa based on phylogenomic analyses.</title>
        <authorList>
            <consortium name="Lawrence Berkeley National Laboratory"/>
            <person name="Van Ingen-Buijs V.A."/>
            <person name="Van Westerhoven A.C."/>
            <person name="Haridas S."/>
            <person name="Skiadas P."/>
            <person name="Martin F."/>
            <person name="Groenewald J.Z."/>
            <person name="Crous P.W."/>
            <person name="Seidl M.F."/>
        </authorList>
    </citation>
    <scope>NUCLEOTIDE SEQUENCE [LARGE SCALE GENOMIC DNA]</scope>
    <source>
        <strain evidence="2 3">CBS 123374</strain>
    </source>
</reference>
<accession>A0ABR1YBN7</accession>
<evidence type="ECO:0000313" key="2">
    <source>
        <dbReference type="EMBL" id="KAK8223967.1"/>
    </source>
</evidence>
<gene>
    <name evidence="2" type="ORF">HDK90DRAFT_110056</name>
</gene>
<dbReference type="EMBL" id="JBBWRZ010000013">
    <property type="protein sequence ID" value="KAK8223967.1"/>
    <property type="molecule type" value="Genomic_DNA"/>
</dbReference>
<feature type="region of interest" description="Disordered" evidence="1">
    <location>
        <begin position="189"/>
        <end position="209"/>
    </location>
</feature>
<evidence type="ECO:0000256" key="1">
    <source>
        <dbReference type="SAM" id="MobiDB-lite"/>
    </source>
</evidence>
<evidence type="ECO:0000313" key="3">
    <source>
        <dbReference type="Proteomes" id="UP001492380"/>
    </source>
</evidence>
<feature type="compositionally biased region" description="Basic and acidic residues" evidence="1">
    <location>
        <begin position="19"/>
        <end position="29"/>
    </location>
</feature>
<proteinExistence type="predicted"/>
<dbReference type="Proteomes" id="UP001492380">
    <property type="component" value="Unassembled WGS sequence"/>
</dbReference>
<feature type="region of interest" description="Disordered" evidence="1">
    <location>
        <begin position="1"/>
        <end position="34"/>
    </location>
</feature>
<protein>
    <submittedName>
        <fullName evidence="2">Uncharacterized protein</fullName>
    </submittedName>
</protein>
<comment type="caution">
    <text evidence="2">The sequence shown here is derived from an EMBL/GenBank/DDBJ whole genome shotgun (WGS) entry which is preliminary data.</text>
</comment>
<feature type="compositionally biased region" description="Basic and acidic residues" evidence="1">
    <location>
        <begin position="191"/>
        <end position="202"/>
    </location>
</feature>
<sequence length="271" mass="29783">MMVASGSARTGTRPSFPERLARQSHHEPRPWASLATNPSQCDMDMAPAAVGAVTSPPAPAAYPLRRLLPRLLCCCCLLLLLAAGPPLHIAVIHYCWPEGNVDPRIDAGSDEKENTNMIHPARLVIRPGPPSSPWRFTVRRLATHSSDYSGNGQHANTTSVRDFPCLHLLQQGRRHRLHFQRERLMLPTKPDMPERETDERWMRGMPPNPCTLAARPVTRATAAGAVHDGPAPTRLSWLAHLDVASAPGTTTNNSPVFRPPLTQTFSTLLAH</sequence>
<organism evidence="2 3">
    <name type="scientific">Phyllosticta capitalensis</name>
    <dbReference type="NCBI Taxonomy" id="121624"/>
    <lineage>
        <taxon>Eukaryota</taxon>
        <taxon>Fungi</taxon>
        <taxon>Dikarya</taxon>
        <taxon>Ascomycota</taxon>
        <taxon>Pezizomycotina</taxon>
        <taxon>Dothideomycetes</taxon>
        <taxon>Dothideomycetes incertae sedis</taxon>
        <taxon>Botryosphaeriales</taxon>
        <taxon>Phyllostictaceae</taxon>
        <taxon>Phyllosticta</taxon>
    </lineage>
</organism>
<name>A0ABR1YBN7_9PEZI</name>